<feature type="transmembrane region" description="Helical" evidence="1">
    <location>
        <begin position="16"/>
        <end position="33"/>
    </location>
</feature>
<keyword evidence="1" id="KW-1133">Transmembrane helix</keyword>
<evidence type="ECO:0000313" key="2">
    <source>
        <dbReference type="EMBL" id="TDD78146.1"/>
    </source>
</evidence>
<dbReference type="Proteomes" id="UP000295278">
    <property type="component" value="Unassembled WGS sequence"/>
</dbReference>
<dbReference type="EMBL" id="SMFM01000001">
    <property type="protein sequence ID" value="TDD78146.1"/>
    <property type="molecule type" value="Genomic_DNA"/>
</dbReference>
<organism evidence="2 3">
    <name type="scientific">Flavobacterium caseinilyticum</name>
    <dbReference type="NCBI Taxonomy" id="2541732"/>
    <lineage>
        <taxon>Bacteria</taxon>
        <taxon>Pseudomonadati</taxon>
        <taxon>Bacteroidota</taxon>
        <taxon>Flavobacteriia</taxon>
        <taxon>Flavobacteriales</taxon>
        <taxon>Flavobacteriaceae</taxon>
        <taxon>Flavobacterium</taxon>
    </lineage>
</organism>
<feature type="transmembrane region" description="Helical" evidence="1">
    <location>
        <begin position="66"/>
        <end position="84"/>
    </location>
</feature>
<reference evidence="2 3" key="1">
    <citation type="submission" date="2019-03" db="EMBL/GenBank/DDBJ databases">
        <title>Flavobacterium AT-3-2 sp. nov., isolated from arctic soil.</title>
        <authorList>
            <person name="Chaudhary D.K."/>
        </authorList>
    </citation>
    <scope>NUCLEOTIDE SEQUENCE [LARGE SCALE GENOMIC DNA]</scope>
    <source>
        <strain evidence="2 3">AT-3-2</strain>
    </source>
</reference>
<feature type="transmembrane region" description="Helical" evidence="1">
    <location>
        <begin position="104"/>
        <end position="124"/>
    </location>
</feature>
<dbReference type="OrthoDB" id="894278at2"/>
<name>A0A4R5B1W5_9FLAO</name>
<evidence type="ECO:0000256" key="1">
    <source>
        <dbReference type="SAM" id="Phobius"/>
    </source>
</evidence>
<feature type="transmembrane region" description="Helical" evidence="1">
    <location>
        <begin position="130"/>
        <end position="149"/>
    </location>
</feature>
<accession>A0A4R5B1W5</accession>
<protein>
    <submittedName>
        <fullName evidence="2">Uncharacterized protein</fullName>
    </submittedName>
</protein>
<evidence type="ECO:0000313" key="3">
    <source>
        <dbReference type="Proteomes" id="UP000295278"/>
    </source>
</evidence>
<dbReference type="AlphaFoldDB" id="A0A4R5B1W5"/>
<sequence length="159" mass="19062">MKTNYLFPNAFKKPSLIVFILASICMIIISNFNDSLNLQLMVKIFAFISDQPFREPLYFRWFEDDIFPELLGIILILSGLMFAFSKEKTEDEMISKIRIESLVWATYINYVVLLFCILFIYGLAFFNVMIYNMFTLLFFFIVRFHWMLYKNSQICKHEE</sequence>
<comment type="caution">
    <text evidence="2">The sequence shown here is derived from an EMBL/GenBank/DDBJ whole genome shotgun (WGS) entry which is preliminary data.</text>
</comment>
<dbReference type="RefSeq" id="WP_131907913.1">
    <property type="nucleotide sequence ID" value="NZ_SMFM01000001.1"/>
</dbReference>
<keyword evidence="3" id="KW-1185">Reference proteome</keyword>
<gene>
    <name evidence="2" type="ORF">E0F89_00495</name>
</gene>
<keyword evidence="1" id="KW-0812">Transmembrane</keyword>
<keyword evidence="1" id="KW-0472">Membrane</keyword>
<proteinExistence type="predicted"/>